<proteinExistence type="predicted"/>
<comment type="caution">
    <text evidence="2">The sequence shown here is derived from an EMBL/GenBank/DDBJ whole genome shotgun (WGS) entry which is preliminary data.</text>
</comment>
<dbReference type="InterPro" id="IPR030395">
    <property type="entry name" value="GP_PDE_dom"/>
</dbReference>
<dbReference type="PANTHER" id="PTHR46211">
    <property type="entry name" value="GLYCEROPHOSPHORYL DIESTER PHOSPHODIESTERASE"/>
    <property type="match status" value="1"/>
</dbReference>
<accession>A0A7K3WSM8</accession>
<evidence type="ECO:0000259" key="1">
    <source>
        <dbReference type="PROSITE" id="PS51704"/>
    </source>
</evidence>
<evidence type="ECO:0000313" key="2">
    <source>
        <dbReference type="EMBL" id="NEN24700.1"/>
    </source>
</evidence>
<sequence>MDTDAIDNLHNGKILKLGHAGLGFTSLVNPFNPYPTNGITALKKAMDYGADGVEVDVQMTKDSVIVLFHDLTMEESTSLKGCIQEKNWSEIKDTHYELGGIYDLFQSDKIMRLDSLLSWFQNMEEYPHIHFDTRIYNTCNKSEPYAYNGSLGPQLVKVLDEYNVPTDKVLIISTTKKFLEYLQEIQTQYLLSYEETDDFDKGLETVLDLGITSMTIKPKLLTSEKVAIAHKNNIQIVTFGAKSRSGTASLIELNPDVIHSNNIRALIDLLKN</sequence>
<dbReference type="GO" id="GO:0006629">
    <property type="term" value="P:lipid metabolic process"/>
    <property type="evidence" value="ECO:0007669"/>
    <property type="project" value="InterPro"/>
</dbReference>
<dbReference type="Proteomes" id="UP000486602">
    <property type="component" value="Unassembled WGS sequence"/>
</dbReference>
<dbReference type="AlphaFoldDB" id="A0A7K3WSM8"/>
<dbReference type="RefSeq" id="WP_163286094.1">
    <property type="nucleotide sequence ID" value="NZ_JAAGVY010000031.1"/>
</dbReference>
<organism evidence="2 3">
    <name type="scientific">Cryomorpha ignava</name>
    <dbReference type="NCBI Taxonomy" id="101383"/>
    <lineage>
        <taxon>Bacteria</taxon>
        <taxon>Pseudomonadati</taxon>
        <taxon>Bacteroidota</taxon>
        <taxon>Flavobacteriia</taxon>
        <taxon>Flavobacteriales</taxon>
        <taxon>Cryomorphaceae</taxon>
        <taxon>Cryomorpha</taxon>
    </lineage>
</organism>
<dbReference type="SUPFAM" id="SSF51695">
    <property type="entry name" value="PLC-like phosphodiesterases"/>
    <property type="match status" value="1"/>
</dbReference>
<keyword evidence="3" id="KW-1185">Reference proteome</keyword>
<dbReference type="Gene3D" id="3.20.20.190">
    <property type="entry name" value="Phosphatidylinositol (PI) phosphodiesterase"/>
    <property type="match status" value="1"/>
</dbReference>
<gene>
    <name evidence="2" type="ORF">G3O08_14425</name>
</gene>
<name>A0A7K3WSM8_9FLAO</name>
<reference evidence="2 3" key="1">
    <citation type="submission" date="2020-02" db="EMBL/GenBank/DDBJ databases">
        <title>Out from the shadows clarifying the taxonomy of the family Cryomorphaceae and related taxa by utilizing the GTDB taxonomic framework.</title>
        <authorList>
            <person name="Bowman J.P."/>
        </authorList>
    </citation>
    <scope>NUCLEOTIDE SEQUENCE [LARGE SCALE GENOMIC DNA]</scope>
    <source>
        <strain evidence="2 3">QSSC 1-22</strain>
    </source>
</reference>
<dbReference type="PANTHER" id="PTHR46211:SF14">
    <property type="entry name" value="GLYCEROPHOSPHODIESTER PHOSPHODIESTERASE"/>
    <property type="match status" value="1"/>
</dbReference>
<dbReference type="EMBL" id="JAAGVY010000031">
    <property type="protein sequence ID" value="NEN24700.1"/>
    <property type="molecule type" value="Genomic_DNA"/>
</dbReference>
<dbReference type="Pfam" id="PF03009">
    <property type="entry name" value="GDPD"/>
    <property type="match status" value="1"/>
</dbReference>
<dbReference type="GO" id="GO:0008081">
    <property type="term" value="F:phosphoric diester hydrolase activity"/>
    <property type="evidence" value="ECO:0007669"/>
    <property type="project" value="InterPro"/>
</dbReference>
<feature type="domain" description="GP-PDE" evidence="1">
    <location>
        <begin position="14"/>
        <end position="272"/>
    </location>
</feature>
<dbReference type="InterPro" id="IPR017946">
    <property type="entry name" value="PLC-like_Pdiesterase_TIM-brl"/>
</dbReference>
<dbReference type="PROSITE" id="PS51704">
    <property type="entry name" value="GP_PDE"/>
    <property type="match status" value="1"/>
</dbReference>
<evidence type="ECO:0000313" key="3">
    <source>
        <dbReference type="Proteomes" id="UP000486602"/>
    </source>
</evidence>
<protein>
    <recommendedName>
        <fullName evidence="1">GP-PDE domain-containing protein</fullName>
    </recommendedName>
</protein>